<evidence type="ECO:0000256" key="1">
    <source>
        <dbReference type="ARBA" id="ARBA00023172"/>
    </source>
</evidence>
<dbReference type="PANTHER" id="PTHR10948:SF23">
    <property type="entry name" value="TRANSPOSASE INSI FOR INSERTION SEQUENCE ELEMENT IS30A-RELATED"/>
    <property type="match status" value="1"/>
</dbReference>
<feature type="compositionally biased region" description="Basic residues" evidence="2">
    <location>
        <begin position="253"/>
        <end position="265"/>
    </location>
</feature>
<dbReference type="GO" id="GO:0032196">
    <property type="term" value="P:transposition"/>
    <property type="evidence" value="ECO:0007669"/>
    <property type="project" value="TreeGrafter"/>
</dbReference>
<name>A0A7Z0EDB0_9MICO</name>
<sequence>MSKVARELGFNRVTCYVWAQKAGIFTSAASDAKRQQFLQLRRDGFSRRVAAEQLGVENHQAFDWDKGIRVFSKGRIHPDGRVVPYRPAEILSNVKNSRTAWVQGERVALDKIEKVINPRFVSLLDRERIKDLQMAGRSIRQIAVALGRAPSTISRELRRNTVGRSGYLSHTAHRASAKRRERPRTARLAREGPLRDYVAGKLTKRWSPGQISHRLRRDFPHDREMRVSVETIYQAVYVHARGELTKELTAGLRRGRRRRKSHKSATARTSRFTDTMTPLSERPAEVNDRTIPGHWEGDLIIGAGSGSAVATLVERTTRYVLLGHLPIERTADAVRDSIVTAFSVLPAQLRRTLTWDQGVEMSEHRSFVRATDMAVYFCEAGSPWQRGTNENTNGLLRQYLPRKSDLRTFTLADLESIAAELNERPRKTLGWETPAERFTALLDTA</sequence>
<dbReference type="InterPro" id="IPR012337">
    <property type="entry name" value="RNaseH-like_sf"/>
</dbReference>
<dbReference type="InterPro" id="IPR053392">
    <property type="entry name" value="Transposase_IS30-like"/>
</dbReference>
<evidence type="ECO:0000313" key="4">
    <source>
        <dbReference type="EMBL" id="NYJ19527.1"/>
    </source>
</evidence>
<dbReference type="InterPro" id="IPR025246">
    <property type="entry name" value="IS30-like_HTH"/>
</dbReference>
<accession>A0A7Z0EDB0</accession>
<dbReference type="InterPro" id="IPR001584">
    <property type="entry name" value="Integrase_cat-core"/>
</dbReference>
<dbReference type="Pfam" id="PF00665">
    <property type="entry name" value="rve"/>
    <property type="match status" value="1"/>
</dbReference>
<comment type="caution">
    <text evidence="4">The sequence shown here is derived from an EMBL/GenBank/DDBJ whole genome shotgun (WGS) entry which is preliminary data.</text>
</comment>
<dbReference type="PANTHER" id="PTHR10948">
    <property type="entry name" value="TRANSPOSASE"/>
    <property type="match status" value="1"/>
</dbReference>
<dbReference type="Proteomes" id="UP000537260">
    <property type="component" value="Unassembled WGS sequence"/>
</dbReference>
<dbReference type="AlphaFoldDB" id="A0A7Z0EDB0"/>
<feature type="domain" description="Integrase catalytic" evidence="3">
    <location>
        <begin position="279"/>
        <end position="442"/>
    </location>
</feature>
<dbReference type="SUPFAM" id="SSF53098">
    <property type="entry name" value="Ribonuclease H-like"/>
    <property type="match status" value="1"/>
</dbReference>
<dbReference type="NCBIfam" id="NF033563">
    <property type="entry name" value="transpos_IS30"/>
    <property type="match status" value="1"/>
</dbReference>
<dbReference type="Gene3D" id="3.30.420.10">
    <property type="entry name" value="Ribonuclease H-like superfamily/Ribonuclease H"/>
    <property type="match status" value="1"/>
</dbReference>
<evidence type="ECO:0000313" key="5">
    <source>
        <dbReference type="Proteomes" id="UP000537260"/>
    </source>
</evidence>
<gene>
    <name evidence="4" type="ORF">HNR05_001318</name>
</gene>
<keyword evidence="5" id="KW-1185">Reference proteome</keyword>
<dbReference type="InterPro" id="IPR051917">
    <property type="entry name" value="Transposase-Integrase"/>
</dbReference>
<feature type="region of interest" description="Disordered" evidence="2">
    <location>
        <begin position="252"/>
        <end position="272"/>
    </location>
</feature>
<proteinExistence type="predicted"/>
<keyword evidence="1" id="KW-0233">DNA recombination</keyword>
<protein>
    <submittedName>
        <fullName evidence="4">IS30 family transposase</fullName>
    </submittedName>
</protein>
<dbReference type="EMBL" id="JACCFM010000001">
    <property type="protein sequence ID" value="NYJ19527.1"/>
    <property type="molecule type" value="Genomic_DNA"/>
</dbReference>
<organism evidence="4 5">
    <name type="scientific">Glaciibacter psychrotolerans</name>
    <dbReference type="NCBI Taxonomy" id="670054"/>
    <lineage>
        <taxon>Bacteria</taxon>
        <taxon>Bacillati</taxon>
        <taxon>Actinomycetota</taxon>
        <taxon>Actinomycetes</taxon>
        <taxon>Micrococcales</taxon>
        <taxon>Microbacteriaceae</taxon>
        <taxon>Glaciibacter</taxon>
    </lineage>
</organism>
<dbReference type="GO" id="GO:0003676">
    <property type="term" value="F:nucleic acid binding"/>
    <property type="evidence" value="ECO:0007669"/>
    <property type="project" value="InterPro"/>
</dbReference>
<dbReference type="GO" id="GO:0005829">
    <property type="term" value="C:cytosol"/>
    <property type="evidence" value="ECO:0007669"/>
    <property type="project" value="TreeGrafter"/>
</dbReference>
<dbReference type="InterPro" id="IPR036397">
    <property type="entry name" value="RNaseH_sf"/>
</dbReference>
<dbReference type="Pfam" id="PF13936">
    <property type="entry name" value="HTH_38"/>
    <property type="match status" value="1"/>
</dbReference>
<evidence type="ECO:0000259" key="3">
    <source>
        <dbReference type="PROSITE" id="PS50994"/>
    </source>
</evidence>
<dbReference type="GO" id="GO:0015074">
    <property type="term" value="P:DNA integration"/>
    <property type="evidence" value="ECO:0007669"/>
    <property type="project" value="InterPro"/>
</dbReference>
<dbReference type="PROSITE" id="PS50994">
    <property type="entry name" value="INTEGRASE"/>
    <property type="match status" value="1"/>
</dbReference>
<dbReference type="GO" id="GO:0004803">
    <property type="term" value="F:transposase activity"/>
    <property type="evidence" value="ECO:0007669"/>
    <property type="project" value="TreeGrafter"/>
</dbReference>
<dbReference type="GO" id="GO:0006310">
    <property type="term" value="P:DNA recombination"/>
    <property type="evidence" value="ECO:0007669"/>
    <property type="project" value="UniProtKB-KW"/>
</dbReference>
<reference evidence="4 5" key="1">
    <citation type="submission" date="2020-07" db="EMBL/GenBank/DDBJ databases">
        <title>Sequencing the genomes of 1000 actinobacteria strains.</title>
        <authorList>
            <person name="Klenk H.-P."/>
        </authorList>
    </citation>
    <scope>NUCLEOTIDE SEQUENCE [LARGE SCALE GENOMIC DNA]</scope>
    <source>
        <strain evidence="4 5">LI1</strain>
    </source>
</reference>
<evidence type="ECO:0000256" key="2">
    <source>
        <dbReference type="SAM" id="MobiDB-lite"/>
    </source>
</evidence>